<keyword evidence="1" id="KW-0802">TPR repeat</keyword>
<dbReference type="AlphaFoldDB" id="A0A1D2MFY4"/>
<proteinExistence type="predicted"/>
<dbReference type="InterPro" id="IPR050754">
    <property type="entry name" value="FKBP4/5/8-like"/>
</dbReference>
<dbReference type="Pfam" id="PF13431">
    <property type="entry name" value="TPR_17"/>
    <property type="match status" value="1"/>
</dbReference>
<dbReference type="Proteomes" id="UP000094527">
    <property type="component" value="Unassembled WGS sequence"/>
</dbReference>
<reference evidence="2 3" key="1">
    <citation type="journal article" date="2016" name="Genome Biol. Evol.">
        <title>Gene Family Evolution Reflects Adaptation to Soil Environmental Stressors in the Genome of the Collembolan Orchesella cincta.</title>
        <authorList>
            <person name="Faddeeva-Vakhrusheva A."/>
            <person name="Derks M.F."/>
            <person name="Anvar S.Y."/>
            <person name="Agamennone V."/>
            <person name="Suring W."/>
            <person name="Smit S."/>
            <person name="van Straalen N.M."/>
            <person name="Roelofs D."/>
        </authorList>
    </citation>
    <scope>NUCLEOTIDE SEQUENCE [LARGE SCALE GENOMIC DNA]</scope>
    <source>
        <tissue evidence="2">Mixed pool</tissue>
    </source>
</reference>
<comment type="caution">
    <text evidence="2">The sequence shown here is derived from an EMBL/GenBank/DDBJ whole genome shotgun (WGS) entry which is preliminary data.</text>
</comment>
<dbReference type="OMA" id="WYVGTEW"/>
<sequence>MAFKFQSEDGEIELLTEASPLKDLKTLESGTPHEGFTCSFKLQKLSNFSTGQNQTDEGILLATSNYLSSHSELEPKNKSVTIGVSSVSEIDRLIDVCLTKLHVGESGEFSLKCLRSKSVCNITLELISIDDSKELHQLSSEEIHKFSTSLKEQGVELFSKGFVIDAFYKFSKATKYIHLIKPRCRHIHQVKLLTTLQSNMASCHVKVKNWEDAIELCNMVLEQDPNNVKVLYRRGWSYIEIQEYEKAGDDLLKAKELDPGNQAVKNKLTLLDERKKVLNAKYAQAMKKFFS</sequence>
<feature type="repeat" description="TPR" evidence="1">
    <location>
        <begin position="194"/>
        <end position="227"/>
    </location>
</feature>
<dbReference type="SMART" id="SM00028">
    <property type="entry name" value="TPR"/>
    <property type="match status" value="2"/>
</dbReference>
<protein>
    <submittedName>
        <fullName evidence="2">Uncharacterized protein</fullName>
    </submittedName>
</protein>
<feature type="repeat" description="TPR" evidence="1">
    <location>
        <begin position="228"/>
        <end position="261"/>
    </location>
</feature>
<keyword evidence="3" id="KW-1185">Reference proteome</keyword>
<accession>A0A1D2MFY4</accession>
<dbReference type="PROSITE" id="PS50005">
    <property type="entry name" value="TPR"/>
    <property type="match status" value="2"/>
</dbReference>
<evidence type="ECO:0000256" key="1">
    <source>
        <dbReference type="PROSITE-ProRule" id="PRU00339"/>
    </source>
</evidence>
<dbReference type="PANTHER" id="PTHR46512:SF10">
    <property type="entry name" value="FK506-BINDING PROTEIN-LIKE"/>
    <property type="match status" value="1"/>
</dbReference>
<dbReference type="Gene3D" id="1.25.40.10">
    <property type="entry name" value="Tetratricopeptide repeat domain"/>
    <property type="match status" value="1"/>
</dbReference>
<evidence type="ECO:0000313" key="2">
    <source>
        <dbReference type="EMBL" id="ODM91802.1"/>
    </source>
</evidence>
<evidence type="ECO:0000313" key="3">
    <source>
        <dbReference type="Proteomes" id="UP000094527"/>
    </source>
</evidence>
<dbReference type="InterPro" id="IPR011990">
    <property type="entry name" value="TPR-like_helical_dom_sf"/>
</dbReference>
<dbReference type="PANTHER" id="PTHR46512">
    <property type="entry name" value="PEPTIDYLPROLYL ISOMERASE"/>
    <property type="match status" value="1"/>
</dbReference>
<dbReference type="InterPro" id="IPR019734">
    <property type="entry name" value="TPR_rpt"/>
</dbReference>
<gene>
    <name evidence="2" type="ORF">Ocin01_14879</name>
</gene>
<dbReference type="SUPFAM" id="SSF48452">
    <property type="entry name" value="TPR-like"/>
    <property type="match status" value="1"/>
</dbReference>
<organism evidence="2 3">
    <name type="scientific">Orchesella cincta</name>
    <name type="common">Springtail</name>
    <name type="synonym">Podura cincta</name>
    <dbReference type="NCBI Taxonomy" id="48709"/>
    <lineage>
        <taxon>Eukaryota</taxon>
        <taxon>Metazoa</taxon>
        <taxon>Ecdysozoa</taxon>
        <taxon>Arthropoda</taxon>
        <taxon>Hexapoda</taxon>
        <taxon>Collembola</taxon>
        <taxon>Entomobryomorpha</taxon>
        <taxon>Entomobryoidea</taxon>
        <taxon>Orchesellidae</taxon>
        <taxon>Orchesellinae</taxon>
        <taxon>Orchesella</taxon>
    </lineage>
</organism>
<dbReference type="OrthoDB" id="433738at2759"/>
<dbReference type="STRING" id="48709.A0A1D2MFY4"/>
<name>A0A1D2MFY4_ORCCI</name>
<dbReference type="EMBL" id="LJIJ01001415">
    <property type="protein sequence ID" value="ODM91802.1"/>
    <property type="molecule type" value="Genomic_DNA"/>
</dbReference>